<evidence type="ECO:0000256" key="1">
    <source>
        <dbReference type="ARBA" id="ARBA00007572"/>
    </source>
</evidence>
<reference evidence="5 6" key="1">
    <citation type="submission" date="2016-10" db="EMBL/GenBank/DDBJ databases">
        <authorList>
            <person name="de Groot N.N."/>
        </authorList>
    </citation>
    <scope>NUCLEOTIDE SEQUENCE [LARGE SCALE GENOMIC DNA]</scope>
    <source>
        <strain evidence="5 6">DSM 44778</strain>
    </source>
</reference>
<evidence type="ECO:0000256" key="3">
    <source>
        <dbReference type="ARBA" id="ARBA00034003"/>
    </source>
</evidence>
<evidence type="ECO:0000313" key="6">
    <source>
        <dbReference type="Proteomes" id="UP000199545"/>
    </source>
</evidence>
<dbReference type="OrthoDB" id="5503604at2"/>
<dbReference type="CDD" id="cd07906">
    <property type="entry name" value="Adenylation_DNA_ligase_LigD_LigC"/>
    <property type="match status" value="1"/>
</dbReference>
<proteinExistence type="inferred from homology"/>
<dbReference type="SUPFAM" id="SSF50249">
    <property type="entry name" value="Nucleic acid-binding proteins"/>
    <property type="match status" value="1"/>
</dbReference>
<comment type="similarity">
    <text evidence="1">Belongs to the ATP-dependent DNA ligase family.</text>
</comment>
<protein>
    <submittedName>
        <fullName evidence="5">DNA ligase-1</fullName>
    </submittedName>
</protein>
<dbReference type="Gene3D" id="3.30.1490.70">
    <property type="match status" value="1"/>
</dbReference>
<dbReference type="RefSeq" id="WP_093231500.1">
    <property type="nucleotide sequence ID" value="NZ_FORR01000025.1"/>
</dbReference>
<dbReference type="InterPro" id="IPR050191">
    <property type="entry name" value="ATP-dep_DNA_ligase"/>
</dbReference>
<dbReference type="InterPro" id="IPR012340">
    <property type="entry name" value="NA-bd_OB-fold"/>
</dbReference>
<feature type="domain" description="ATP-dependent DNA ligase family profile" evidence="4">
    <location>
        <begin position="99"/>
        <end position="189"/>
    </location>
</feature>
<dbReference type="GO" id="GO:0006310">
    <property type="term" value="P:DNA recombination"/>
    <property type="evidence" value="ECO:0007669"/>
    <property type="project" value="InterPro"/>
</dbReference>
<dbReference type="PROSITE" id="PS50160">
    <property type="entry name" value="DNA_LIGASE_A3"/>
    <property type="match status" value="1"/>
</dbReference>
<keyword evidence="2 5" id="KW-0436">Ligase</keyword>
<dbReference type="PANTHER" id="PTHR45674:SF4">
    <property type="entry name" value="DNA LIGASE 1"/>
    <property type="match status" value="1"/>
</dbReference>
<comment type="catalytic activity">
    <reaction evidence="3">
        <text>ATP + (deoxyribonucleotide)n-3'-hydroxyl + 5'-phospho-(deoxyribonucleotide)m = (deoxyribonucleotide)n+m + AMP + diphosphate.</text>
        <dbReference type="EC" id="6.5.1.1"/>
    </reaction>
</comment>
<dbReference type="EMBL" id="FORR01000025">
    <property type="protein sequence ID" value="SFJ82461.1"/>
    <property type="molecule type" value="Genomic_DNA"/>
</dbReference>
<name>A0A1I3UKZ7_9BACL</name>
<gene>
    <name evidence="5" type="ORF">SAMN05421852_1255</name>
</gene>
<dbReference type="Proteomes" id="UP000199545">
    <property type="component" value="Unassembled WGS sequence"/>
</dbReference>
<dbReference type="GO" id="GO:0005524">
    <property type="term" value="F:ATP binding"/>
    <property type="evidence" value="ECO:0007669"/>
    <property type="project" value="InterPro"/>
</dbReference>
<keyword evidence="6" id="KW-1185">Reference proteome</keyword>
<dbReference type="PANTHER" id="PTHR45674">
    <property type="entry name" value="DNA LIGASE 1/3 FAMILY MEMBER"/>
    <property type="match status" value="1"/>
</dbReference>
<organism evidence="5 6">
    <name type="scientific">Thermoflavimicrobium dichotomicum</name>
    <dbReference type="NCBI Taxonomy" id="46223"/>
    <lineage>
        <taxon>Bacteria</taxon>
        <taxon>Bacillati</taxon>
        <taxon>Bacillota</taxon>
        <taxon>Bacilli</taxon>
        <taxon>Bacillales</taxon>
        <taxon>Thermoactinomycetaceae</taxon>
        <taxon>Thermoflavimicrobium</taxon>
    </lineage>
</organism>
<dbReference type="GO" id="GO:0006281">
    <property type="term" value="P:DNA repair"/>
    <property type="evidence" value="ECO:0007669"/>
    <property type="project" value="InterPro"/>
</dbReference>
<dbReference type="GO" id="GO:0003910">
    <property type="term" value="F:DNA ligase (ATP) activity"/>
    <property type="evidence" value="ECO:0007669"/>
    <property type="project" value="UniProtKB-EC"/>
</dbReference>
<dbReference type="SUPFAM" id="SSF56091">
    <property type="entry name" value="DNA ligase/mRNA capping enzyme, catalytic domain"/>
    <property type="match status" value="1"/>
</dbReference>
<evidence type="ECO:0000313" key="5">
    <source>
        <dbReference type="EMBL" id="SFJ82461.1"/>
    </source>
</evidence>
<evidence type="ECO:0000256" key="2">
    <source>
        <dbReference type="ARBA" id="ARBA00022598"/>
    </source>
</evidence>
<dbReference type="STRING" id="46223.SAMN05421852_1255"/>
<dbReference type="Gene3D" id="3.30.470.30">
    <property type="entry name" value="DNA ligase/mRNA capping enzyme"/>
    <property type="match status" value="1"/>
</dbReference>
<dbReference type="AlphaFoldDB" id="A0A1I3UKZ7"/>
<accession>A0A1I3UKZ7</accession>
<evidence type="ECO:0000259" key="4">
    <source>
        <dbReference type="PROSITE" id="PS50160"/>
    </source>
</evidence>
<dbReference type="InterPro" id="IPR012310">
    <property type="entry name" value="DNA_ligase_ATP-dep_cent"/>
</dbReference>
<dbReference type="Pfam" id="PF01068">
    <property type="entry name" value="DNA_ligase_A_M"/>
    <property type="match status" value="1"/>
</dbReference>
<sequence>MFITPMLLQKSDKAFHNAEYISEMKYDGIRLILSTVDGIHAYTRHETLCTKQFPELQSVHLPSDSILDGELIVTNKHGHPDFESIIKRFQTTNERKIQSFQVTLPVQYCVFDILRYEGKDLTKLPLIERKAILDEVIEDNEVITRVPYIEGNGKQLFNLVQQQGLEGIVLKKKDSIYEVGKRSWNWQKVINYQHYDVVITGYRKGEFGLLIGFEDGRPAGLIEFPPPRNVRKALFPIMNQAKVKEDERFVYVRPKIRCRVKSRGLTSNGLIRIPVFKEFLFAS</sequence>